<dbReference type="EMBL" id="VXKB01000007">
    <property type="protein sequence ID" value="KAA8713281.1"/>
    <property type="molecule type" value="Genomic_DNA"/>
</dbReference>
<dbReference type="PANTHER" id="PTHR34319:SF7">
    <property type="entry name" value="HNH ENDONUCLEASE DOMAIN-CONTAINING PROTEIN"/>
    <property type="match status" value="1"/>
</dbReference>
<organism evidence="1 2">
    <name type="scientific">Morganella psychrotolerans</name>
    <dbReference type="NCBI Taxonomy" id="368603"/>
    <lineage>
        <taxon>Bacteria</taxon>
        <taxon>Pseudomonadati</taxon>
        <taxon>Pseudomonadota</taxon>
        <taxon>Gammaproteobacteria</taxon>
        <taxon>Enterobacterales</taxon>
        <taxon>Morganellaceae</taxon>
        <taxon>Morganella</taxon>
    </lineage>
</organism>
<comment type="caution">
    <text evidence="1">The sequence shown here is derived from an EMBL/GenBank/DDBJ whole genome shotgun (WGS) entry which is preliminary data.</text>
</comment>
<gene>
    <name evidence="1" type="ORF">F4V73_17415</name>
</gene>
<evidence type="ECO:0000313" key="1">
    <source>
        <dbReference type="EMBL" id="KAA8713281.1"/>
    </source>
</evidence>
<dbReference type="NCBIfam" id="TIGR03344">
    <property type="entry name" value="VI_effect_Hcp1"/>
    <property type="match status" value="1"/>
</dbReference>
<sequence>MANLIYLTLKGRKQGVISSGCSSYNSIGNKYQENHKDQILIYSTNYDLVRKQNVSHAPFKIVKADDKSSALLLSCISNNEILDCEFDYYRIDQQGMLTLYKKIKLTKASIVRISNESPSSLTENEIQPFETVSLIYESITYLHISASTSGYSIRDEAIR</sequence>
<accession>A0A5M9QYM5</accession>
<dbReference type="AlphaFoldDB" id="A0A5M9QYM5"/>
<dbReference type="InterPro" id="IPR008514">
    <property type="entry name" value="T6SS_Hcp"/>
</dbReference>
<dbReference type="SUPFAM" id="SSF141452">
    <property type="entry name" value="Hcp1-like"/>
    <property type="match status" value="1"/>
</dbReference>
<reference evidence="1 2" key="1">
    <citation type="submission" date="2019-09" db="EMBL/GenBank/DDBJ databases">
        <title>Draft genome sequence of various Type strains from the CCUG.</title>
        <authorList>
            <person name="Pineiro-Iglesias B."/>
            <person name="Tunovic T."/>
            <person name="Unosson C."/>
            <person name="Inganas E."/>
            <person name="Ohlen M."/>
            <person name="Cardew S."/>
            <person name="Jensie-Markopoulos S."/>
            <person name="Salva-Serra F."/>
            <person name="Jaen-Luchoro D."/>
            <person name="Karlsson R."/>
            <person name="Svensson-Stadler L."/>
            <person name="Chun J."/>
            <person name="Moore E."/>
        </authorList>
    </citation>
    <scope>NUCLEOTIDE SEQUENCE [LARGE SCALE GENOMIC DNA]</scope>
    <source>
        <strain evidence="1 2">CCUG 53682T</strain>
    </source>
</reference>
<dbReference type="Gene3D" id="2.30.110.20">
    <property type="entry name" value="Hcp1-like"/>
    <property type="match status" value="1"/>
</dbReference>
<dbReference type="PANTHER" id="PTHR34319">
    <property type="entry name" value="MAJOR EXPORTED PROTEIN"/>
    <property type="match status" value="1"/>
</dbReference>
<protein>
    <submittedName>
        <fullName evidence="1">Hcp family type VI secretion system effector</fullName>
    </submittedName>
</protein>
<dbReference type="Proteomes" id="UP000322181">
    <property type="component" value="Unassembled WGS sequence"/>
</dbReference>
<dbReference type="InterPro" id="IPR036624">
    <property type="entry name" value="Hcp1-lik_sf"/>
</dbReference>
<dbReference type="InterPro" id="IPR052947">
    <property type="entry name" value="T6SS_Hcp1_domain"/>
</dbReference>
<dbReference type="Pfam" id="PF05638">
    <property type="entry name" value="T6SS_HCP"/>
    <property type="match status" value="1"/>
</dbReference>
<proteinExistence type="predicted"/>
<dbReference type="RefSeq" id="WP_150385142.1">
    <property type="nucleotide sequence ID" value="NZ_BAAAFS010000006.1"/>
</dbReference>
<name>A0A5M9QYM5_9GAMM</name>
<evidence type="ECO:0000313" key="2">
    <source>
        <dbReference type="Proteomes" id="UP000322181"/>
    </source>
</evidence>